<feature type="compositionally biased region" description="Basic and acidic residues" evidence="7">
    <location>
        <begin position="203"/>
        <end position="212"/>
    </location>
</feature>
<feature type="compositionally biased region" description="Acidic residues" evidence="7">
    <location>
        <begin position="1134"/>
        <end position="1155"/>
    </location>
</feature>
<feature type="non-terminal residue" evidence="9">
    <location>
        <position position="1"/>
    </location>
</feature>
<feature type="compositionally biased region" description="Polar residues" evidence="7">
    <location>
        <begin position="156"/>
        <end position="174"/>
    </location>
</feature>
<evidence type="ECO:0000256" key="4">
    <source>
        <dbReference type="ARBA" id="ARBA00022833"/>
    </source>
</evidence>
<dbReference type="AlphaFoldDB" id="A0A0B7B1I7"/>
<feature type="region of interest" description="Disordered" evidence="7">
    <location>
        <begin position="88"/>
        <end position="222"/>
    </location>
</feature>
<protein>
    <recommendedName>
        <fullName evidence="8">C2H2-type domain-containing protein</fullName>
    </recommendedName>
</protein>
<evidence type="ECO:0000256" key="1">
    <source>
        <dbReference type="ARBA" id="ARBA00022723"/>
    </source>
</evidence>
<gene>
    <name evidence="9" type="primary">ORF156120</name>
</gene>
<dbReference type="PROSITE" id="PS00028">
    <property type="entry name" value="ZINC_FINGER_C2H2_1"/>
    <property type="match status" value="3"/>
</dbReference>
<keyword evidence="2" id="KW-0677">Repeat</keyword>
<organism evidence="9">
    <name type="scientific">Arion vulgaris</name>
    <dbReference type="NCBI Taxonomy" id="1028688"/>
    <lineage>
        <taxon>Eukaryota</taxon>
        <taxon>Metazoa</taxon>
        <taxon>Spiralia</taxon>
        <taxon>Lophotrochozoa</taxon>
        <taxon>Mollusca</taxon>
        <taxon>Gastropoda</taxon>
        <taxon>Heterobranchia</taxon>
        <taxon>Euthyneura</taxon>
        <taxon>Panpulmonata</taxon>
        <taxon>Eupulmonata</taxon>
        <taxon>Stylommatophora</taxon>
        <taxon>Helicina</taxon>
        <taxon>Arionoidea</taxon>
        <taxon>Arionidae</taxon>
        <taxon>Arion</taxon>
    </lineage>
</organism>
<dbReference type="PROSITE" id="PS50157">
    <property type="entry name" value="ZINC_FINGER_C2H2_2"/>
    <property type="match status" value="2"/>
</dbReference>
<evidence type="ECO:0000256" key="6">
    <source>
        <dbReference type="SAM" id="Coils"/>
    </source>
</evidence>
<evidence type="ECO:0000256" key="5">
    <source>
        <dbReference type="PROSITE-ProRule" id="PRU00042"/>
    </source>
</evidence>
<dbReference type="EMBL" id="HACG01040018">
    <property type="protein sequence ID" value="CEK86883.1"/>
    <property type="molecule type" value="Transcribed_RNA"/>
</dbReference>
<feature type="domain" description="C2H2-type" evidence="8">
    <location>
        <begin position="899"/>
        <end position="927"/>
    </location>
</feature>
<dbReference type="GO" id="GO:0008270">
    <property type="term" value="F:zinc ion binding"/>
    <property type="evidence" value="ECO:0007669"/>
    <property type="project" value="UniProtKB-KW"/>
</dbReference>
<keyword evidence="4" id="KW-0862">Zinc</keyword>
<feature type="region of interest" description="Disordered" evidence="7">
    <location>
        <begin position="1087"/>
        <end position="1163"/>
    </location>
</feature>
<dbReference type="Gene3D" id="3.30.160.60">
    <property type="entry name" value="Classic Zinc Finger"/>
    <property type="match status" value="1"/>
</dbReference>
<proteinExistence type="predicted"/>
<feature type="region of interest" description="Disordered" evidence="7">
    <location>
        <begin position="384"/>
        <end position="411"/>
    </location>
</feature>
<feature type="region of interest" description="Disordered" evidence="7">
    <location>
        <begin position="438"/>
        <end position="458"/>
    </location>
</feature>
<feature type="compositionally biased region" description="Acidic residues" evidence="7">
    <location>
        <begin position="137"/>
        <end position="152"/>
    </location>
</feature>
<evidence type="ECO:0000256" key="2">
    <source>
        <dbReference type="ARBA" id="ARBA00022737"/>
    </source>
</evidence>
<evidence type="ECO:0000313" key="9">
    <source>
        <dbReference type="EMBL" id="CEK86883.1"/>
    </source>
</evidence>
<feature type="region of interest" description="Disordered" evidence="7">
    <location>
        <begin position="1178"/>
        <end position="1217"/>
    </location>
</feature>
<feature type="compositionally biased region" description="Basic and acidic residues" evidence="7">
    <location>
        <begin position="1187"/>
        <end position="1203"/>
    </location>
</feature>
<dbReference type="GO" id="GO:0005634">
    <property type="term" value="C:nucleus"/>
    <property type="evidence" value="ECO:0007669"/>
    <property type="project" value="TreeGrafter"/>
</dbReference>
<name>A0A0B7B1I7_9EUPU</name>
<dbReference type="PANTHER" id="PTHR24403">
    <property type="entry name" value="ZINC FINGER PROTEIN"/>
    <property type="match status" value="1"/>
</dbReference>
<dbReference type="PANTHER" id="PTHR24403:SF110">
    <property type="entry name" value="C2H2-TYPE DOMAIN-CONTAINING PROTEIN-RELATED"/>
    <property type="match status" value="1"/>
</dbReference>
<sequence>DSTVKEKDCPNAVLKKPCLSNGTSDSESQEQIAEVNVSSIVVPANESTCNGKMEVEVSCESKGSDVTEDSQIDTTSAITTCTDKEDVQTMDISETTEENISVNKVNESASSRNASETVPASSNRDGDSSDFKAGQEVFEEELDDNCDMDSDDNQNVKATQNESETNSQACSISKSDIENESLSTSSERKSSVPTLDPQLVELSESKDSKDSDNESNSSQGAIRIVDIKSSYNVSETFDNVEDSEDDDVTCLEVEEISGNNEKPKNTVRRMGNTDNRGIKNLFKAGSNITDSEVQNGFSKGKESADYEMCNSAANGLKLNNKSQKINLLKNNVDKNKDEKSADSSADEVEIIGESKVIHANNKLDTSHKSSKNVAIVPGRSALLRPGLPVTGNPQRNAASKHVPPAAASSSPALLPRFIPGGGAQRFPMKPAGFTMTGGVPGQSSQKVPSFVPSVAPPKPKSSLDQIELIRWEIQNRINCRPKYFKPSPSSDLGPLAKYLFDIGSDLIKEAVYHDLVKIQSRKNNNDKLSPKEKEDLTKLKKIEKDLFATIGHLKLKLKKRCRVCKYQTESDNVMFYHKQYPHEDNKFMRCSHCSFVTKQTLTFKSHMETDHSMQGKLHDKKAIFECDLCPYENNQEQKVTLHKQRCIKQYRPLFNLHPSCLSGAEINLCLENIFYKPIIPKNLKILQQKYAQQQAALTEAKRQQAQIQEVAAQKKIALSAKKPQQLPQKGVSSFVAARFNAPTNVRMQNQQQAVPYNASSNVKAVLPTVANMLKNKQKSQITPTGSQQNTAVAGFEACEICGGYVKDKKALRIHFFYAHRIDLPVNLFECYQPPLYCATCYVRFWTAQGLRKHIDTHKEENQTRGVVGKCISCGHRVLNLLLHMRVVHNREMQHYMKALMCMFCGGCFESRQECERHITQVHGQVDPVSGALKSSTIPAQKAQLTPAKAGNNSLVKGSICVLCNLNFGRNVDLTRHCMRMHHTCMKCGMVVIDKASLIKHTCLCSPSGTRDCTVCGETGFHPAYYVKHLRDKHLKKLTISVVRLSTETIERWTKCLPSNETPPEILVEILDSDDEVDDDAANKSILLPDKIPSEQPNLESLPVKTTTEQPNIESLPDKTASEQPNIKSLPVETTSEEPDIELTCEVESPPVEDTDNTNQDDSVEMVVDDAKEVIDIDSALEISSADEDSKSNDISRGEKRKSESPTSEESSKRKKLS</sequence>
<evidence type="ECO:0000256" key="7">
    <source>
        <dbReference type="SAM" id="MobiDB-lite"/>
    </source>
</evidence>
<feature type="domain" description="C2H2-type" evidence="8">
    <location>
        <begin position="835"/>
        <end position="862"/>
    </location>
</feature>
<dbReference type="SMART" id="SM00355">
    <property type="entry name" value="ZnF_C2H2"/>
    <property type="match status" value="10"/>
</dbReference>
<feature type="compositionally biased region" description="Polar residues" evidence="7">
    <location>
        <begin position="90"/>
        <end position="123"/>
    </location>
</feature>
<dbReference type="GO" id="GO:0045944">
    <property type="term" value="P:positive regulation of transcription by RNA polymerase II"/>
    <property type="evidence" value="ECO:0007669"/>
    <property type="project" value="TreeGrafter"/>
</dbReference>
<keyword evidence="1" id="KW-0479">Metal-binding</keyword>
<accession>A0A0B7B1I7</accession>
<feature type="coiled-coil region" evidence="6">
    <location>
        <begin position="683"/>
        <end position="710"/>
    </location>
</feature>
<reference evidence="9" key="1">
    <citation type="submission" date="2014-12" db="EMBL/GenBank/DDBJ databases">
        <title>Insight into the proteome of Arion vulgaris.</title>
        <authorList>
            <person name="Aradska J."/>
            <person name="Bulat T."/>
            <person name="Smidak R."/>
            <person name="Sarate P."/>
            <person name="Gangsoo J."/>
            <person name="Sialana F."/>
            <person name="Bilban M."/>
            <person name="Lubec G."/>
        </authorList>
    </citation>
    <scope>NUCLEOTIDE SEQUENCE</scope>
    <source>
        <tissue evidence="9">Skin</tissue>
    </source>
</reference>
<dbReference type="InterPro" id="IPR013087">
    <property type="entry name" value="Znf_C2H2_type"/>
</dbReference>
<evidence type="ECO:0000256" key="3">
    <source>
        <dbReference type="ARBA" id="ARBA00022771"/>
    </source>
</evidence>
<dbReference type="InterPro" id="IPR050688">
    <property type="entry name" value="Zinc_finger/UBP_domain"/>
</dbReference>
<keyword evidence="3 5" id="KW-0863">Zinc-finger</keyword>
<evidence type="ECO:0000259" key="8">
    <source>
        <dbReference type="PROSITE" id="PS50157"/>
    </source>
</evidence>
<keyword evidence="6" id="KW-0175">Coiled coil</keyword>
<feature type="compositionally biased region" description="Polar residues" evidence="7">
    <location>
        <begin position="1094"/>
        <end position="1112"/>
    </location>
</feature>